<protein>
    <submittedName>
        <fullName evidence="1">Uncharacterized protein</fullName>
    </submittedName>
</protein>
<reference evidence="1 2" key="1">
    <citation type="submission" date="2020-11" db="EMBL/GenBank/DDBJ databases">
        <title>Sequencing the genomes of 1000 actinobacteria strains.</title>
        <authorList>
            <person name="Klenk H.-P."/>
        </authorList>
    </citation>
    <scope>NUCLEOTIDE SEQUENCE [LARGE SCALE GENOMIC DNA]</scope>
    <source>
        <strain evidence="1 2">DSM 101695</strain>
    </source>
</reference>
<sequence length="68" mass="7519">MSTKDQQVKHVVDWMALGVLAQDVEAVSSAKLNLELAFNHAWRRWAPATRFRVSLAPGPIREICSGSA</sequence>
<keyword evidence="2" id="KW-1185">Reference proteome</keyword>
<evidence type="ECO:0000313" key="1">
    <source>
        <dbReference type="EMBL" id="MBG6105990.1"/>
    </source>
</evidence>
<evidence type="ECO:0000313" key="2">
    <source>
        <dbReference type="Proteomes" id="UP000631791"/>
    </source>
</evidence>
<organism evidence="1 2">
    <name type="scientific">Micromonospora vinacea</name>
    <dbReference type="NCBI Taxonomy" id="709878"/>
    <lineage>
        <taxon>Bacteria</taxon>
        <taxon>Bacillati</taxon>
        <taxon>Actinomycetota</taxon>
        <taxon>Actinomycetes</taxon>
        <taxon>Micromonosporales</taxon>
        <taxon>Micromonosporaceae</taxon>
        <taxon>Micromonospora</taxon>
    </lineage>
</organism>
<dbReference type="RefSeq" id="WP_196924206.1">
    <property type="nucleotide sequence ID" value="NZ_JADOTY010000001.1"/>
</dbReference>
<dbReference type="EMBL" id="JADOTY010000001">
    <property type="protein sequence ID" value="MBG6105990.1"/>
    <property type="molecule type" value="Genomic_DNA"/>
</dbReference>
<accession>A0ABS0KBN5</accession>
<name>A0ABS0KBN5_9ACTN</name>
<dbReference type="Proteomes" id="UP000631791">
    <property type="component" value="Unassembled WGS sequence"/>
</dbReference>
<gene>
    <name evidence="1" type="ORF">IW249_006404</name>
</gene>
<proteinExistence type="predicted"/>
<comment type="caution">
    <text evidence="1">The sequence shown here is derived from an EMBL/GenBank/DDBJ whole genome shotgun (WGS) entry which is preliminary data.</text>
</comment>